<feature type="domain" description="Ricin B lectin" evidence="2">
    <location>
        <begin position="376"/>
        <end position="461"/>
    </location>
</feature>
<keyword evidence="4" id="KW-1185">Reference proteome</keyword>
<reference evidence="3 4" key="1">
    <citation type="submission" date="2020-04" db="EMBL/GenBank/DDBJ databases">
        <title>Chitinophaga sp. G-6-1-13 sp. nov., isolated from soil.</title>
        <authorList>
            <person name="Dahal R.H."/>
            <person name="Chaudhary D.K."/>
        </authorList>
    </citation>
    <scope>NUCLEOTIDE SEQUENCE [LARGE SCALE GENOMIC DNA]</scope>
    <source>
        <strain evidence="3 4">G-6-1-13</strain>
    </source>
</reference>
<dbReference type="InterPro" id="IPR035992">
    <property type="entry name" value="Ricin_B-like_lectins"/>
</dbReference>
<dbReference type="AlphaFoldDB" id="A0A848GP53"/>
<sequence>MQKKRALYSALLLVGLMFSNNALFAQISAQLEPYFNSYTQFITSNKSDSVVLYFQHSRMVKDTTRLKSQLATAFPGKTFSQFNLMIVGGYGSNTPVRSSTGGEGSDLDINMLFKINNGIAANISAYTFKEQVKSWLTLLFPNTAKSHYVFNMKDPVVEVVADTILPAGDTLTYHMDIGSFNQLSVPQHPGCLPANLCSEMAWGIGTDNDIFPATWNETASPGFAVDFNQKFPATTTAGEKALSVCKMLKFWSKTANYSPNEDDVPPSLSYLIASYNWAPAYAAPTTYRLQQLIADVDSLRKNVFNNNCSSVAGAKLTVPFYTSMNSNLLNKMSTAGLQTFCNSLKKLSDTLHFVETQTSLPRALLALSNVLPYFNNAPAGTFRVVSVSTGGVISPKNDGTAIGDTLVQYSFSNVPTKKWVLGNIQLKADGKCYYVISNFQSGLVIDNPGASMAQGTPMIQWTYGNGGNQKWEILFLGYDGSNRRIYQIKNKASGLLLDVEYPWGIGARIIQWPNNGGDNQKWYLEE</sequence>
<accession>A0A848GP53</accession>
<dbReference type="InterPro" id="IPR000772">
    <property type="entry name" value="Ricin_B_lectin"/>
</dbReference>
<dbReference type="RefSeq" id="WP_169224745.1">
    <property type="nucleotide sequence ID" value="NZ_JABBGC010000001.1"/>
</dbReference>
<feature type="domain" description="Ricin B lectin" evidence="2">
    <location>
        <begin position="468"/>
        <end position="525"/>
    </location>
</feature>
<evidence type="ECO:0000313" key="3">
    <source>
        <dbReference type="EMBL" id="NML37698.1"/>
    </source>
</evidence>
<dbReference type="EMBL" id="JABBGC010000001">
    <property type="protein sequence ID" value="NML37698.1"/>
    <property type="molecule type" value="Genomic_DNA"/>
</dbReference>
<dbReference type="Proteomes" id="UP000583266">
    <property type="component" value="Unassembled WGS sequence"/>
</dbReference>
<evidence type="ECO:0000313" key="4">
    <source>
        <dbReference type="Proteomes" id="UP000583266"/>
    </source>
</evidence>
<dbReference type="Gene3D" id="2.80.10.50">
    <property type="match status" value="2"/>
</dbReference>
<dbReference type="SUPFAM" id="SSF50370">
    <property type="entry name" value="Ricin B-like lectins"/>
    <property type="match status" value="1"/>
</dbReference>
<organism evidence="3 4">
    <name type="scientific">Chitinophaga fulva</name>
    <dbReference type="NCBI Taxonomy" id="2728842"/>
    <lineage>
        <taxon>Bacteria</taxon>
        <taxon>Pseudomonadati</taxon>
        <taxon>Bacteroidota</taxon>
        <taxon>Chitinophagia</taxon>
        <taxon>Chitinophagales</taxon>
        <taxon>Chitinophagaceae</taxon>
        <taxon>Chitinophaga</taxon>
    </lineage>
</organism>
<protein>
    <submittedName>
        <fullName evidence="3">RICIN domain-containing protein</fullName>
    </submittedName>
</protein>
<comment type="caution">
    <text evidence="3">The sequence shown here is derived from an EMBL/GenBank/DDBJ whole genome shotgun (WGS) entry which is preliminary data.</text>
</comment>
<dbReference type="Pfam" id="PF14200">
    <property type="entry name" value="RicinB_lectin_2"/>
    <property type="match status" value="2"/>
</dbReference>
<evidence type="ECO:0000256" key="1">
    <source>
        <dbReference type="SAM" id="SignalP"/>
    </source>
</evidence>
<name>A0A848GP53_9BACT</name>
<evidence type="ECO:0000259" key="2">
    <source>
        <dbReference type="Pfam" id="PF14200"/>
    </source>
</evidence>
<feature type="signal peptide" evidence="1">
    <location>
        <begin position="1"/>
        <end position="25"/>
    </location>
</feature>
<dbReference type="CDD" id="cd00161">
    <property type="entry name" value="beta-trefoil_Ricin-like"/>
    <property type="match status" value="1"/>
</dbReference>
<proteinExistence type="predicted"/>
<keyword evidence="1" id="KW-0732">Signal</keyword>
<feature type="chain" id="PRO_5032391282" evidence="1">
    <location>
        <begin position="26"/>
        <end position="526"/>
    </location>
</feature>
<gene>
    <name evidence="3" type="ORF">HHL17_10885</name>
</gene>
<dbReference type="PROSITE" id="PS50231">
    <property type="entry name" value="RICIN_B_LECTIN"/>
    <property type="match status" value="1"/>
</dbReference>